<protein>
    <submittedName>
        <fullName evidence="1">Transcriptional regulator</fullName>
    </submittedName>
</protein>
<evidence type="ECO:0000313" key="1">
    <source>
        <dbReference type="EMBL" id="RMV28378.1"/>
    </source>
</evidence>
<accession>A0A0N0WDB2</accession>
<reference evidence="1 2" key="1">
    <citation type="submission" date="2018-08" db="EMBL/GenBank/DDBJ databases">
        <title>Recombination of ecologically and evolutionarily significant loci maintains genetic cohesion in the Pseudomonas syringae species complex.</title>
        <authorList>
            <person name="Dillon M."/>
            <person name="Thakur S."/>
            <person name="Almeida R.N.D."/>
            <person name="Weir B.S."/>
            <person name="Guttman D.S."/>
        </authorList>
    </citation>
    <scope>NUCLEOTIDE SEQUENCE [LARGE SCALE GENOMIC DNA]</scope>
    <source>
        <strain evidence="1 2">ICMP 11281</strain>
    </source>
</reference>
<proteinExistence type="predicted"/>
<dbReference type="Proteomes" id="UP000271631">
    <property type="component" value="Unassembled WGS sequence"/>
</dbReference>
<name>A0A0N0WDB2_PSEYM</name>
<dbReference type="AlphaFoldDB" id="A0A0N0WDB2"/>
<comment type="caution">
    <text evidence="1">The sequence shown here is derived from an EMBL/GenBank/DDBJ whole genome shotgun (WGS) entry which is preliminary data.</text>
</comment>
<dbReference type="EMBL" id="RBUQ01000346">
    <property type="protein sequence ID" value="RMV28378.1"/>
    <property type="molecule type" value="Genomic_DNA"/>
</dbReference>
<gene>
    <name evidence="1" type="ORF">ALP13_102535</name>
</gene>
<evidence type="ECO:0000313" key="2">
    <source>
        <dbReference type="Proteomes" id="UP000271631"/>
    </source>
</evidence>
<organism evidence="1 2">
    <name type="scientific">Pseudomonas syringae pv. maculicola</name>
    <dbReference type="NCBI Taxonomy" id="59511"/>
    <lineage>
        <taxon>Bacteria</taxon>
        <taxon>Pseudomonadati</taxon>
        <taxon>Pseudomonadota</taxon>
        <taxon>Gammaproteobacteria</taxon>
        <taxon>Pseudomonadales</taxon>
        <taxon>Pseudomonadaceae</taxon>
        <taxon>Pseudomonas</taxon>
    </lineage>
</organism>
<sequence length="48" mass="5202">MASRLITTTSFEALHLQGFFLPACAPVNRQRIAAARACVTTAQHLDTT</sequence>